<evidence type="ECO:0000256" key="4">
    <source>
        <dbReference type="ARBA" id="ARBA00022840"/>
    </source>
</evidence>
<keyword evidence="2" id="KW-0813">Transport</keyword>
<sequence>MLQARAVTAGWGETPVLQGVDLELRAGEITAVIGRNGAGKSTLLTLLAGLLDPWEGEVSGERTGLAFQNPEHQFLMPTVIEEIALGDPAGAGEALERLGLADLAGRSPFSLSGGQKRRLSLAAMLAHGRRVLLADEPTFGLDRASTHEVLAMLREAADGGAAVLMTCHDLRTIAQCADRALLLENGRLHALPRGGTPEALTADPSIPARAGMSVPPLLTRILGAGLPLRETLFALASPGVAPEIPGPVSSRDGAAELPVAKGRREGAAR</sequence>
<keyword evidence="3" id="KW-0547">Nucleotide-binding</keyword>
<comment type="similarity">
    <text evidence="1">Belongs to the ABC transporter superfamily.</text>
</comment>
<dbReference type="SUPFAM" id="SSF52540">
    <property type="entry name" value="P-loop containing nucleoside triphosphate hydrolases"/>
    <property type="match status" value="1"/>
</dbReference>
<reference evidence="7" key="1">
    <citation type="submission" date="2022-02" db="EMBL/GenBank/DDBJ databases">
        <authorList>
            <person name="Lee M."/>
            <person name="Kim S.-J."/>
            <person name="Jung M.-Y."/>
        </authorList>
    </citation>
    <scope>NUCLEOTIDE SEQUENCE</scope>
    <source>
        <strain evidence="7">JHP9</strain>
    </source>
</reference>
<keyword evidence="8" id="KW-1185">Reference proteome</keyword>
<name>A0ABT0R1P0_9MICO</name>
<evidence type="ECO:0000256" key="3">
    <source>
        <dbReference type="ARBA" id="ARBA00022741"/>
    </source>
</evidence>
<comment type="caution">
    <text evidence="7">The sequence shown here is derived from an EMBL/GenBank/DDBJ whole genome shotgun (WGS) entry which is preliminary data.</text>
</comment>
<dbReference type="PROSITE" id="PS00211">
    <property type="entry name" value="ABC_TRANSPORTER_1"/>
    <property type="match status" value="1"/>
</dbReference>
<dbReference type="InterPro" id="IPR050095">
    <property type="entry name" value="ECF_ABC_transporter_ATP-bd"/>
</dbReference>
<dbReference type="GO" id="GO:0005524">
    <property type="term" value="F:ATP binding"/>
    <property type="evidence" value="ECO:0007669"/>
    <property type="project" value="UniProtKB-KW"/>
</dbReference>
<dbReference type="EMBL" id="JAKNCJ010000005">
    <property type="protein sequence ID" value="MCL6423816.1"/>
    <property type="molecule type" value="Genomic_DNA"/>
</dbReference>
<evidence type="ECO:0000313" key="7">
    <source>
        <dbReference type="EMBL" id="MCL6423816.1"/>
    </source>
</evidence>
<evidence type="ECO:0000313" key="8">
    <source>
        <dbReference type="Proteomes" id="UP001203761"/>
    </source>
</evidence>
<evidence type="ECO:0000256" key="1">
    <source>
        <dbReference type="ARBA" id="ARBA00005417"/>
    </source>
</evidence>
<dbReference type="InterPro" id="IPR027417">
    <property type="entry name" value="P-loop_NTPase"/>
</dbReference>
<keyword evidence="4 7" id="KW-0067">ATP-binding</keyword>
<dbReference type="PROSITE" id="PS50893">
    <property type="entry name" value="ABC_TRANSPORTER_2"/>
    <property type="match status" value="1"/>
</dbReference>
<evidence type="ECO:0000256" key="2">
    <source>
        <dbReference type="ARBA" id="ARBA00022448"/>
    </source>
</evidence>
<dbReference type="InterPro" id="IPR017871">
    <property type="entry name" value="ABC_transporter-like_CS"/>
</dbReference>
<dbReference type="CDD" id="cd03225">
    <property type="entry name" value="ABC_cobalt_CbiO_domain1"/>
    <property type="match status" value="1"/>
</dbReference>
<protein>
    <submittedName>
        <fullName evidence="7">Energy-coupling factor ABC transporter ATP-binding protein</fullName>
    </submittedName>
</protein>
<evidence type="ECO:0000259" key="6">
    <source>
        <dbReference type="PROSITE" id="PS50893"/>
    </source>
</evidence>
<dbReference type="PANTHER" id="PTHR43553">
    <property type="entry name" value="HEAVY METAL TRANSPORTER"/>
    <property type="match status" value="1"/>
</dbReference>
<organism evidence="7 8">
    <name type="scientific">Brachybacterium equifaecis</name>
    <dbReference type="NCBI Taxonomy" id="2910770"/>
    <lineage>
        <taxon>Bacteria</taxon>
        <taxon>Bacillati</taxon>
        <taxon>Actinomycetota</taxon>
        <taxon>Actinomycetes</taxon>
        <taxon>Micrococcales</taxon>
        <taxon>Dermabacteraceae</taxon>
        <taxon>Brachybacterium</taxon>
    </lineage>
</organism>
<dbReference type="SMART" id="SM00382">
    <property type="entry name" value="AAA"/>
    <property type="match status" value="1"/>
</dbReference>
<dbReference type="InterPro" id="IPR003439">
    <property type="entry name" value="ABC_transporter-like_ATP-bd"/>
</dbReference>
<feature type="domain" description="ABC transporter" evidence="6">
    <location>
        <begin position="2"/>
        <end position="210"/>
    </location>
</feature>
<accession>A0ABT0R1P0</accession>
<dbReference type="Proteomes" id="UP001203761">
    <property type="component" value="Unassembled WGS sequence"/>
</dbReference>
<gene>
    <name evidence="7" type="ORF">Bequi_10535</name>
</gene>
<feature type="region of interest" description="Disordered" evidence="5">
    <location>
        <begin position="243"/>
        <end position="269"/>
    </location>
</feature>
<evidence type="ECO:0000256" key="5">
    <source>
        <dbReference type="SAM" id="MobiDB-lite"/>
    </source>
</evidence>
<dbReference type="Pfam" id="PF00005">
    <property type="entry name" value="ABC_tran"/>
    <property type="match status" value="1"/>
</dbReference>
<dbReference type="InterPro" id="IPR003593">
    <property type="entry name" value="AAA+_ATPase"/>
</dbReference>
<dbReference type="Gene3D" id="3.40.50.300">
    <property type="entry name" value="P-loop containing nucleotide triphosphate hydrolases"/>
    <property type="match status" value="1"/>
</dbReference>
<dbReference type="InterPro" id="IPR015856">
    <property type="entry name" value="ABC_transpr_CbiO/EcfA_su"/>
</dbReference>
<proteinExistence type="inferred from homology"/>